<evidence type="ECO:0000313" key="3">
    <source>
        <dbReference type="Proteomes" id="UP001187415"/>
    </source>
</evidence>
<accession>A0AA88MRM0</accession>
<dbReference type="EMBL" id="JAUPFM010000009">
    <property type="protein sequence ID" value="KAK2841829.1"/>
    <property type="molecule type" value="Genomic_DNA"/>
</dbReference>
<reference evidence="2" key="1">
    <citation type="submission" date="2023-07" db="EMBL/GenBank/DDBJ databases">
        <title>Chromosome-level Genome Assembly of Striped Snakehead (Channa striata).</title>
        <authorList>
            <person name="Liu H."/>
        </authorList>
    </citation>
    <scope>NUCLEOTIDE SEQUENCE</scope>
    <source>
        <strain evidence="2">Gz</strain>
        <tissue evidence="2">Muscle</tissue>
    </source>
</reference>
<feature type="compositionally biased region" description="Basic and acidic residues" evidence="1">
    <location>
        <begin position="397"/>
        <end position="419"/>
    </location>
</feature>
<sequence>MSDCEETDFLWESWTPHGKRKRKKGHQTGKVCSKLKDMVTMKIHESIRKKKKKKKKNSKFKEVMEGRKEKKKDRKKKKNKLPLGFDGTFIFTQGYSGASKSQCEPYTPASTDHLTQNSKKKTKKKVAFDLPPGSIRVKRPKFVPLSPKENTLPGEEAVSCSDLTVTRHIQAQPLDIDSQCTCSDDINSQDLFITQKTFRTLPSEPSSGEASDKADNTTLQSITQQEMVEPSSMVQIHYHEESSTYLQGSHLHEHPKPEFNLAKQNHRTQMALNTNLTKETTLSVKPRVANPYLDDPIVPNCSMEVANPKQMSCTSKEQSPTCPLNTDRLSLLPWMSTTSISTQTENFFTSELSSYLSFYKKSRVTVCNLKPLDLSLPQRSRKDLAKCLRIKISENEGDEEKLNEQKQSLPEEMKCKGPKDPNLPPSCSSDIKIGPKKEPAVRQLWSVTTKGKDEASPNPQSDPETRSADTTSSEDNEASCRTGKVDLTQVRAVQMRLNESFFFKTKGEGQSPRPESPLMKLVQSRDTKSRKAPEVEEDIDRDGDWQQQTVEAQTVAACAALGEILIHSCRVEQTKEGYYRYQSHHHRQREHTCRLALT</sequence>
<proteinExistence type="predicted"/>
<organism evidence="2 3">
    <name type="scientific">Channa striata</name>
    <name type="common">Snakehead murrel</name>
    <name type="synonym">Ophicephalus striatus</name>
    <dbReference type="NCBI Taxonomy" id="64152"/>
    <lineage>
        <taxon>Eukaryota</taxon>
        <taxon>Metazoa</taxon>
        <taxon>Chordata</taxon>
        <taxon>Craniata</taxon>
        <taxon>Vertebrata</taxon>
        <taxon>Euteleostomi</taxon>
        <taxon>Actinopterygii</taxon>
        <taxon>Neopterygii</taxon>
        <taxon>Teleostei</taxon>
        <taxon>Neoteleostei</taxon>
        <taxon>Acanthomorphata</taxon>
        <taxon>Anabantaria</taxon>
        <taxon>Anabantiformes</taxon>
        <taxon>Channoidei</taxon>
        <taxon>Channidae</taxon>
        <taxon>Channa</taxon>
    </lineage>
</organism>
<gene>
    <name evidence="2" type="ORF">Q5P01_012029</name>
</gene>
<feature type="compositionally biased region" description="Basic and acidic residues" evidence="1">
    <location>
        <begin position="523"/>
        <end position="534"/>
    </location>
</feature>
<dbReference type="AlphaFoldDB" id="A0AA88MRM0"/>
<feature type="region of interest" description="Disordered" evidence="1">
    <location>
        <begin position="397"/>
        <end position="483"/>
    </location>
</feature>
<keyword evidence="3" id="KW-1185">Reference proteome</keyword>
<dbReference type="Proteomes" id="UP001187415">
    <property type="component" value="Unassembled WGS sequence"/>
</dbReference>
<evidence type="ECO:0000313" key="2">
    <source>
        <dbReference type="EMBL" id="KAK2841829.1"/>
    </source>
</evidence>
<feature type="compositionally biased region" description="Basic and acidic residues" evidence="1">
    <location>
        <begin position="59"/>
        <end position="68"/>
    </location>
</feature>
<feature type="region of interest" description="Disordered" evidence="1">
    <location>
        <begin position="504"/>
        <end position="534"/>
    </location>
</feature>
<name>A0AA88MRM0_CHASR</name>
<feature type="compositionally biased region" description="Basic residues" evidence="1">
    <location>
        <begin position="69"/>
        <end position="80"/>
    </location>
</feature>
<comment type="caution">
    <text evidence="2">The sequence shown here is derived from an EMBL/GenBank/DDBJ whole genome shotgun (WGS) entry which is preliminary data.</text>
</comment>
<feature type="compositionally biased region" description="Basic residues" evidence="1">
    <location>
        <begin position="47"/>
        <end position="58"/>
    </location>
</feature>
<feature type="region of interest" description="Disordered" evidence="1">
    <location>
        <begin position="102"/>
        <end position="126"/>
    </location>
</feature>
<evidence type="ECO:0000256" key="1">
    <source>
        <dbReference type="SAM" id="MobiDB-lite"/>
    </source>
</evidence>
<feature type="region of interest" description="Disordered" evidence="1">
    <location>
        <begin position="44"/>
        <end position="82"/>
    </location>
</feature>
<feature type="compositionally biased region" description="Polar residues" evidence="1">
    <location>
        <begin position="457"/>
        <end position="471"/>
    </location>
</feature>
<protein>
    <submittedName>
        <fullName evidence="2">Uncharacterized protein</fullName>
    </submittedName>
</protein>
<feature type="compositionally biased region" description="Polar residues" evidence="1">
    <location>
        <begin position="102"/>
        <end position="117"/>
    </location>
</feature>